<reference evidence="2" key="1">
    <citation type="submission" date="2020-02" db="EMBL/GenBank/DDBJ databases">
        <authorList>
            <person name="Meier V. D."/>
        </authorList>
    </citation>
    <scope>NUCLEOTIDE SEQUENCE</scope>
    <source>
        <strain evidence="2">AVDCRST_MAG24</strain>
    </source>
</reference>
<gene>
    <name evidence="2" type="ORF">AVDCRST_MAG24-651</name>
</gene>
<feature type="compositionally biased region" description="Basic and acidic residues" evidence="1">
    <location>
        <begin position="15"/>
        <end position="25"/>
    </location>
</feature>
<proteinExistence type="predicted"/>
<dbReference type="GO" id="GO:0004765">
    <property type="term" value="F:shikimate kinase activity"/>
    <property type="evidence" value="ECO:0007669"/>
    <property type="project" value="UniProtKB-EC"/>
</dbReference>
<feature type="region of interest" description="Disordered" evidence="1">
    <location>
        <begin position="1"/>
        <end position="63"/>
    </location>
</feature>
<feature type="compositionally biased region" description="Low complexity" evidence="1">
    <location>
        <begin position="1"/>
        <end position="14"/>
    </location>
</feature>
<accession>A0A6J4LB07</accession>
<feature type="non-terminal residue" evidence="2">
    <location>
        <position position="63"/>
    </location>
</feature>
<evidence type="ECO:0000313" key="2">
    <source>
        <dbReference type="EMBL" id="CAA9327644.1"/>
    </source>
</evidence>
<keyword evidence="2" id="KW-0418">Kinase</keyword>
<feature type="non-terminal residue" evidence="2">
    <location>
        <position position="1"/>
    </location>
</feature>
<dbReference type="AlphaFoldDB" id="A0A6J4LB07"/>
<sequence>ARGPVAGPAAAGGEPPRHAAHDARGPRPPLPRGGHRDRLDQQPHDRRRGRRGPDAGPGRRPPM</sequence>
<dbReference type="EC" id="2.7.1.71" evidence="2"/>
<evidence type="ECO:0000256" key="1">
    <source>
        <dbReference type="SAM" id="MobiDB-lite"/>
    </source>
</evidence>
<keyword evidence="2" id="KW-0808">Transferase</keyword>
<protein>
    <submittedName>
        <fullName evidence="2">Shikimate kinase I</fullName>
        <ecNumber evidence="2">2.7.1.71</ecNumber>
    </submittedName>
</protein>
<dbReference type="EMBL" id="CADCUF010000093">
    <property type="protein sequence ID" value="CAA9327644.1"/>
    <property type="molecule type" value="Genomic_DNA"/>
</dbReference>
<organism evidence="2">
    <name type="scientific">uncultured Nocardioidaceae bacterium</name>
    <dbReference type="NCBI Taxonomy" id="253824"/>
    <lineage>
        <taxon>Bacteria</taxon>
        <taxon>Bacillati</taxon>
        <taxon>Actinomycetota</taxon>
        <taxon>Actinomycetes</taxon>
        <taxon>Propionibacteriales</taxon>
        <taxon>Nocardioidaceae</taxon>
        <taxon>environmental samples</taxon>
    </lineage>
</organism>
<feature type="compositionally biased region" description="Basic and acidic residues" evidence="1">
    <location>
        <begin position="34"/>
        <end position="44"/>
    </location>
</feature>
<feature type="compositionally biased region" description="Low complexity" evidence="1">
    <location>
        <begin position="54"/>
        <end position="63"/>
    </location>
</feature>
<name>A0A6J4LB07_9ACTN</name>